<protein>
    <submittedName>
        <fullName evidence="1">Uncharacterized protein</fullName>
    </submittedName>
</protein>
<gene>
    <name evidence="1" type="ordered locus">Nther_2217</name>
</gene>
<sequence>MQDKNSDKRIQNMGELKTRFQELTEQLNEMRASL</sequence>
<keyword evidence="2" id="KW-1185">Reference proteome</keyword>
<dbReference type="EMBL" id="CP001034">
    <property type="protein sequence ID" value="ACB85783.1"/>
    <property type="molecule type" value="Genomic_DNA"/>
</dbReference>
<dbReference type="AlphaFoldDB" id="B2A811"/>
<dbReference type="KEGG" id="nth:Nther_2217"/>
<dbReference type="InParanoid" id="B2A811"/>
<dbReference type="Proteomes" id="UP000001683">
    <property type="component" value="Chromosome"/>
</dbReference>
<name>B2A811_NATTJ</name>
<evidence type="ECO:0000313" key="1">
    <source>
        <dbReference type="EMBL" id="ACB85783.1"/>
    </source>
</evidence>
<reference evidence="1 2" key="2">
    <citation type="journal article" date="2011" name="J. Bacteriol.">
        <title>Complete genome sequence of the anaerobic, halophilic alkalithermophile Natranaerobius thermophilus JW/NM-WN-LF.</title>
        <authorList>
            <person name="Zhao B."/>
            <person name="Mesbah N.M."/>
            <person name="Dalin E."/>
            <person name="Goodwin L."/>
            <person name="Nolan M."/>
            <person name="Pitluck S."/>
            <person name="Chertkov O."/>
            <person name="Brettin T.S."/>
            <person name="Han J."/>
            <person name="Larimer F.W."/>
            <person name="Land M.L."/>
            <person name="Hauser L."/>
            <person name="Kyrpides N."/>
            <person name="Wiegel J."/>
        </authorList>
    </citation>
    <scope>NUCLEOTIDE SEQUENCE [LARGE SCALE GENOMIC DNA]</scope>
    <source>
        <strain evidence="2">ATCC BAA-1301 / DSM 18059 / JW/NM-WN-LF</strain>
    </source>
</reference>
<proteinExistence type="predicted"/>
<dbReference type="HOGENOM" id="CLU_3374785_0_0_9"/>
<dbReference type="STRING" id="457570.Nther_2217"/>
<organism evidence="1 2">
    <name type="scientific">Natranaerobius thermophilus (strain ATCC BAA-1301 / DSM 18059 / JW/NM-WN-LF)</name>
    <dbReference type="NCBI Taxonomy" id="457570"/>
    <lineage>
        <taxon>Bacteria</taxon>
        <taxon>Bacillati</taxon>
        <taxon>Bacillota</taxon>
        <taxon>Clostridia</taxon>
        <taxon>Natranaerobiales</taxon>
        <taxon>Natranaerobiaceae</taxon>
        <taxon>Natranaerobius</taxon>
    </lineage>
</organism>
<reference evidence="1 2" key="1">
    <citation type="submission" date="2008-04" db="EMBL/GenBank/DDBJ databases">
        <title>Complete sequence of chromosome of Natranaerobius thermophilus JW/NM-WN-LF.</title>
        <authorList>
            <consortium name="US DOE Joint Genome Institute"/>
            <person name="Copeland A."/>
            <person name="Lucas S."/>
            <person name="Lapidus A."/>
            <person name="Glavina del Rio T."/>
            <person name="Dalin E."/>
            <person name="Tice H."/>
            <person name="Bruce D."/>
            <person name="Goodwin L."/>
            <person name="Pitluck S."/>
            <person name="Chertkov O."/>
            <person name="Brettin T."/>
            <person name="Detter J.C."/>
            <person name="Han C."/>
            <person name="Kuske C.R."/>
            <person name="Schmutz J."/>
            <person name="Larimer F."/>
            <person name="Land M."/>
            <person name="Hauser L."/>
            <person name="Kyrpides N."/>
            <person name="Lykidis A."/>
            <person name="Mesbah N.M."/>
            <person name="Wiegel J."/>
        </authorList>
    </citation>
    <scope>NUCLEOTIDE SEQUENCE [LARGE SCALE GENOMIC DNA]</scope>
    <source>
        <strain evidence="2">ATCC BAA-1301 / DSM 18059 / JW/NM-WN-LF</strain>
    </source>
</reference>
<evidence type="ECO:0000313" key="2">
    <source>
        <dbReference type="Proteomes" id="UP000001683"/>
    </source>
</evidence>
<accession>B2A811</accession>